<evidence type="ECO:0000256" key="8">
    <source>
        <dbReference type="ARBA" id="ARBA00023125"/>
    </source>
</evidence>
<evidence type="ECO:0000256" key="13">
    <source>
        <dbReference type="ARBA" id="ARBA00034808"/>
    </source>
</evidence>
<evidence type="ECO:0000256" key="7">
    <source>
        <dbReference type="ARBA" id="ARBA00022840"/>
    </source>
</evidence>
<dbReference type="Gene3D" id="3.40.50.300">
    <property type="entry name" value="P-loop containing nucleotide triphosphate hydrolases"/>
    <property type="match status" value="2"/>
</dbReference>
<keyword evidence="6 15" id="KW-0347">Helicase</keyword>
<keyword evidence="10 15" id="KW-0234">DNA repair</keyword>
<dbReference type="GO" id="GO:0016887">
    <property type="term" value="F:ATP hydrolysis activity"/>
    <property type="evidence" value="ECO:0007669"/>
    <property type="project" value="RHEA"/>
</dbReference>
<dbReference type="EC" id="5.6.2.4" evidence="13 15"/>
<dbReference type="Pfam" id="PF00270">
    <property type="entry name" value="DEAD"/>
    <property type="match status" value="1"/>
</dbReference>
<reference evidence="18 19" key="1">
    <citation type="submission" date="2019-03" db="EMBL/GenBank/DDBJ databases">
        <title>The genome sequence of Candidatus Serratia symbiotica strain IS.</title>
        <authorList>
            <person name="Nikoh N."/>
            <person name="Koga R."/>
            <person name="Oshima K."/>
            <person name="Hattori M."/>
            <person name="Fukatsu T."/>
        </authorList>
    </citation>
    <scope>NUCLEOTIDE SEQUENCE [LARGE SCALE GENOMIC DNA]</scope>
    <source>
        <strain evidence="18 19">IS</strain>
    </source>
</reference>
<dbReference type="FunFam" id="2.40.50.140:FF:000134">
    <property type="entry name" value="ATP-dependent DNA helicase RecG"/>
    <property type="match status" value="1"/>
</dbReference>
<dbReference type="PANTHER" id="PTHR47964">
    <property type="entry name" value="ATP-DEPENDENT DNA HELICASE HOMOLOG RECG, CHLOROPLASTIC"/>
    <property type="match status" value="1"/>
</dbReference>
<keyword evidence="5 15" id="KW-0378">Hydrolase</keyword>
<dbReference type="Proteomes" id="UP000324392">
    <property type="component" value="Chromosome"/>
</dbReference>
<dbReference type="InterPro" id="IPR033454">
    <property type="entry name" value="RecG_wedge"/>
</dbReference>
<evidence type="ECO:0000256" key="1">
    <source>
        <dbReference type="ARBA" id="ARBA00007504"/>
    </source>
</evidence>
<dbReference type="InterPro" id="IPR027417">
    <property type="entry name" value="P-loop_NTPase"/>
</dbReference>
<dbReference type="InterPro" id="IPR045562">
    <property type="entry name" value="RecG_dom3_C"/>
</dbReference>
<name>A0A455VPF6_9GAMM</name>
<evidence type="ECO:0000313" key="18">
    <source>
        <dbReference type="EMBL" id="BBI92576.1"/>
    </source>
</evidence>
<comment type="similarity">
    <text evidence="1 15">Belongs to the helicase family. RecG subfamily.</text>
</comment>
<accession>A0A455VPF6</accession>
<evidence type="ECO:0000256" key="2">
    <source>
        <dbReference type="ARBA" id="ARBA00017846"/>
    </source>
</evidence>
<comment type="function">
    <text evidence="15">Plays a critical role in recombination and DNA repair. Helps process Holliday junction intermediates to mature products by catalyzing branch migration. Has replication fork regression activity, unwinds stalled or blocked replication forks to make a HJ that can be resolved. Has a DNA unwinding activity characteristic of a DNA helicase with 3'-5' polarity.</text>
</comment>
<dbReference type="GO" id="GO:0006310">
    <property type="term" value="P:DNA recombination"/>
    <property type="evidence" value="ECO:0007669"/>
    <property type="project" value="UniProtKB-UniRule"/>
</dbReference>
<keyword evidence="4 15" id="KW-0227">DNA damage</keyword>
<dbReference type="NCBIfam" id="TIGR00643">
    <property type="entry name" value="recG"/>
    <property type="match status" value="1"/>
</dbReference>
<dbReference type="InterPro" id="IPR011545">
    <property type="entry name" value="DEAD/DEAH_box_helicase_dom"/>
</dbReference>
<evidence type="ECO:0000256" key="5">
    <source>
        <dbReference type="ARBA" id="ARBA00022801"/>
    </source>
</evidence>
<dbReference type="CDD" id="cd17992">
    <property type="entry name" value="DEXHc_RecG"/>
    <property type="match status" value="1"/>
</dbReference>
<dbReference type="Pfam" id="PF00271">
    <property type="entry name" value="Helicase_C"/>
    <property type="match status" value="1"/>
</dbReference>
<evidence type="ECO:0000256" key="6">
    <source>
        <dbReference type="ARBA" id="ARBA00022806"/>
    </source>
</evidence>
<evidence type="ECO:0000256" key="4">
    <source>
        <dbReference type="ARBA" id="ARBA00022763"/>
    </source>
</evidence>
<organism evidence="18 19">
    <name type="scientific">Serratia symbiotica</name>
    <dbReference type="NCBI Taxonomy" id="138074"/>
    <lineage>
        <taxon>Bacteria</taxon>
        <taxon>Pseudomonadati</taxon>
        <taxon>Pseudomonadota</taxon>
        <taxon>Gammaproteobacteria</taxon>
        <taxon>Enterobacterales</taxon>
        <taxon>Yersiniaceae</taxon>
        <taxon>Serratia</taxon>
    </lineage>
</organism>
<dbReference type="PROSITE" id="PS51194">
    <property type="entry name" value="HELICASE_CTER"/>
    <property type="match status" value="1"/>
</dbReference>
<proteinExistence type="inferred from homology"/>
<evidence type="ECO:0000313" key="19">
    <source>
        <dbReference type="Proteomes" id="UP000324392"/>
    </source>
</evidence>
<comment type="catalytic activity">
    <reaction evidence="12 15">
        <text>Couples ATP hydrolysis with the unwinding of duplex DNA by translocating in the 3'-5' direction.</text>
        <dbReference type="EC" id="5.6.2.4"/>
    </reaction>
</comment>
<comment type="catalytic activity">
    <reaction evidence="14 15">
        <text>ATP + H2O = ADP + phosphate + H(+)</text>
        <dbReference type="Rhea" id="RHEA:13065"/>
        <dbReference type="ChEBI" id="CHEBI:15377"/>
        <dbReference type="ChEBI" id="CHEBI:15378"/>
        <dbReference type="ChEBI" id="CHEBI:30616"/>
        <dbReference type="ChEBI" id="CHEBI:43474"/>
        <dbReference type="ChEBI" id="CHEBI:456216"/>
        <dbReference type="EC" id="5.6.2.4"/>
    </reaction>
</comment>
<evidence type="ECO:0000256" key="10">
    <source>
        <dbReference type="ARBA" id="ARBA00023204"/>
    </source>
</evidence>
<dbReference type="PROSITE" id="PS51192">
    <property type="entry name" value="HELICASE_ATP_BIND_1"/>
    <property type="match status" value="1"/>
</dbReference>
<dbReference type="GO" id="GO:0006281">
    <property type="term" value="P:DNA repair"/>
    <property type="evidence" value="ECO:0007669"/>
    <property type="project" value="UniProtKB-UniRule"/>
</dbReference>
<dbReference type="CDD" id="cd04488">
    <property type="entry name" value="RecG_wedge_OBF"/>
    <property type="match status" value="1"/>
</dbReference>
<evidence type="ECO:0000259" key="17">
    <source>
        <dbReference type="PROSITE" id="PS51194"/>
    </source>
</evidence>
<evidence type="ECO:0000256" key="3">
    <source>
        <dbReference type="ARBA" id="ARBA00022741"/>
    </source>
</evidence>
<keyword evidence="7 15" id="KW-0067">ATP-binding</keyword>
<evidence type="ECO:0000259" key="16">
    <source>
        <dbReference type="PROSITE" id="PS51192"/>
    </source>
</evidence>
<dbReference type="Pfam" id="PF19833">
    <property type="entry name" value="RecG_dom3_C"/>
    <property type="match status" value="1"/>
</dbReference>
<dbReference type="Pfam" id="PF17191">
    <property type="entry name" value="RecG_wedge"/>
    <property type="match status" value="1"/>
</dbReference>
<keyword evidence="11" id="KW-0413">Isomerase</keyword>
<gene>
    <name evidence="18" type="primary">recG</name>
    <name evidence="18" type="ORF">SSYIS1_23600</name>
</gene>
<dbReference type="SMART" id="SM00487">
    <property type="entry name" value="DEXDc"/>
    <property type="match status" value="1"/>
</dbReference>
<dbReference type="Gene3D" id="2.40.50.140">
    <property type="entry name" value="Nucleic acid-binding proteins"/>
    <property type="match status" value="1"/>
</dbReference>
<dbReference type="InterPro" id="IPR001650">
    <property type="entry name" value="Helicase_C-like"/>
</dbReference>
<protein>
    <recommendedName>
        <fullName evidence="2 15">ATP-dependent DNA helicase RecG</fullName>
        <ecNumber evidence="13 15">5.6.2.4</ecNumber>
    </recommendedName>
</protein>
<evidence type="ECO:0000256" key="15">
    <source>
        <dbReference type="RuleBase" id="RU363016"/>
    </source>
</evidence>
<dbReference type="NCBIfam" id="NF008166">
    <property type="entry name" value="PRK10917.1-4"/>
    <property type="match status" value="1"/>
</dbReference>
<dbReference type="GO" id="GO:0005524">
    <property type="term" value="F:ATP binding"/>
    <property type="evidence" value="ECO:0007669"/>
    <property type="project" value="UniProtKB-KW"/>
</dbReference>
<dbReference type="InterPro" id="IPR004609">
    <property type="entry name" value="ATP-dep_DNA_helicase_RecG"/>
</dbReference>
<dbReference type="NCBIfam" id="NF008163">
    <property type="entry name" value="PRK10917.1-1"/>
    <property type="match status" value="1"/>
</dbReference>
<dbReference type="FunFam" id="3.40.50.300:FF:000391">
    <property type="entry name" value="ATP-dependent DNA helicase RecG"/>
    <property type="match status" value="1"/>
</dbReference>
<dbReference type="FunFam" id="3.40.50.300:FF:000715">
    <property type="entry name" value="ATP-dependent DNA helicase RecG"/>
    <property type="match status" value="1"/>
</dbReference>
<dbReference type="PANTHER" id="PTHR47964:SF1">
    <property type="entry name" value="ATP-DEPENDENT DNA HELICASE HOMOLOG RECG, CHLOROPLASTIC"/>
    <property type="match status" value="1"/>
</dbReference>
<feature type="domain" description="Helicase ATP-binding" evidence="16">
    <location>
        <begin position="294"/>
        <end position="459"/>
    </location>
</feature>
<dbReference type="EMBL" id="AP019531">
    <property type="protein sequence ID" value="BBI92576.1"/>
    <property type="molecule type" value="Genomic_DNA"/>
</dbReference>
<dbReference type="NCBIfam" id="NF008165">
    <property type="entry name" value="PRK10917.1-3"/>
    <property type="match status" value="1"/>
</dbReference>
<evidence type="ECO:0000256" key="9">
    <source>
        <dbReference type="ARBA" id="ARBA00023172"/>
    </source>
</evidence>
<dbReference type="SUPFAM" id="SSF52540">
    <property type="entry name" value="P-loop containing nucleoside triphosphate hydrolases"/>
    <property type="match status" value="2"/>
</dbReference>
<dbReference type="InterPro" id="IPR012340">
    <property type="entry name" value="NA-bd_OB-fold"/>
</dbReference>
<evidence type="ECO:0000256" key="12">
    <source>
        <dbReference type="ARBA" id="ARBA00034617"/>
    </source>
</evidence>
<sequence length="704" mass="77827">MVGGHASNGASMKGRLLNAVPLTTLSGIGASQAGKLAKIGLETIQDLLFHLPLRYEDRTRLYPINDLLPGIYATVEGEILRSDTSFGRRRMMTCQISDGTGILILRFFNFNAAMKNSLATGRRVTAYGEIKRGNHGAESIHPEYRIQGESNEIDLQASLTPVYPTTEGIRQAMLRKLTDQALELLDTCTITELLPPEVRGELMSLPQALHTLHRPPPAIQLTDLEQGKHPAQRRLILEELLAHNLSMLAVRAGAQSYQALPLLPDNRLKKPFLAQLPFSPTSAQERVVADIEADMQKTFPMMRLVQGDVGSGKTLVAALAALRAIAHGKQVALMAPTELLAEQHATNFRQWFEPLGLEVGWLAGKQKGKARIAQQEAIASGQVSMVVGTHAIFQEQVQFNGLALIIIDEQHRFGVHQRLALWEKGEDQGFHAHQLIMTATPIPRTLAMTAYADLDTSVINELPPGRTPVTTVAIPDTRRADIIQRVKNACMEEGRQAYWVCTLIEGSELLEAQAAEVTWQELKAALPELKVALVHGRMKAQEKQAVMQSFKQGELQLLVATTVIEVGVDVPNASLMIIENPERLGLAQLHQLRGRVGRGAVASHCVLLYKTPLSKMAQKRLQVLRDSNDGFVIAQRDLEIRGPGELLGTRQTGSTEFKVADLLRDQAMIPEVQRIARHIHQQHPELARALIERWLPEKVRYSNA</sequence>
<feature type="domain" description="Helicase C-terminal" evidence="17">
    <location>
        <begin position="493"/>
        <end position="639"/>
    </location>
</feature>
<dbReference type="AlphaFoldDB" id="A0A455VPF6"/>
<keyword evidence="9 15" id="KW-0233">DNA recombination</keyword>
<dbReference type="GO" id="GO:0003677">
    <property type="term" value="F:DNA binding"/>
    <property type="evidence" value="ECO:0007669"/>
    <property type="project" value="UniProtKB-KW"/>
</dbReference>
<dbReference type="NCBIfam" id="NF008168">
    <property type="entry name" value="PRK10917.2-2"/>
    <property type="match status" value="1"/>
</dbReference>
<dbReference type="SMART" id="SM00490">
    <property type="entry name" value="HELICc"/>
    <property type="match status" value="1"/>
</dbReference>
<dbReference type="GO" id="GO:0043138">
    <property type="term" value="F:3'-5' DNA helicase activity"/>
    <property type="evidence" value="ECO:0007669"/>
    <property type="project" value="UniProtKB-EC"/>
</dbReference>
<dbReference type="CDD" id="cd18811">
    <property type="entry name" value="SF2_C_RecG"/>
    <property type="match status" value="1"/>
</dbReference>
<dbReference type="InterPro" id="IPR014001">
    <property type="entry name" value="Helicase_ATP-bd"/>
</dbReference>
<evidence type="ECO:0000256" key="11">
    <source>
        <dbReference type="ARBA" id="ARBA00023235"/>
    </source>
</evidence>
<dbReference type="InterPro" id="IPR047112">
    <property type="entry name" value="RecG/Mfd"/>
</dbReference>
<keyword evidence="3 15" id="KW-0547">Nucleotide-binding</keyword>
<evidence type="ECO:0000256" key="14">
    <source>
        <dbReference type="ARBA" id="ARBA00048988"/>
    </source>
</evidence>
<keyword evidence="8" id="KW-0238">DNA-binding</keyword>
<dbReference type="SUPFAM" id="SSF50249">
    <property type="entry name" value="Nucleic acid-binding proteins"/>
    <property type="match status" value="1"/>
</dbReference>